<name>A0ABR3JQC2_9AGAR</name>
<dbReference type="EMBL" id="JASNQZ010000005">
    <property type="protein sequence ID" value="KAL0957527.1"/>
    <property type="molecule type" value="Genomic_DNA"/>
</dbReference>
<proteinExistence type="predicted"/>
<gene>
    <name evidence="1" type="ORF">HGRIS_001318</name>
</gene>
<comment type="caution">
    <text evidence="1">The sequence shown here is derived from an EMBL/GenBank/DDBJ whole genome shotgun (WGS) entry which is preliminary data.</text>
</comment>
<keyword evidence="2" id="KW-1185">Reference proteome</keyword>
<dbReference type="Proteomes" id="UP001556367">
    <property type="component" value="Unassembled WGS sequence"/>
</dbReference>
<evidence type="ECO:0000313" key="1">
    <source>
        <dbReference type="EMBL" id="KAL0957527.1"/>
    </source>
</evidence>
<evidence type="ECO:0000313" key="2">
    <source>
        <dbReference type="Proteomes" id="UP001556367"/>
    </source>
</evidence>
<accession>A0ABR3JQC2</accession>
<protein>
    <submittedName>
        <fullName evidence="1">Uncharacterized protein</fullName>
    </submittedName>
</protein>
<sequence length="90" mass="9590">MHFRPQPTTLAVTQPSGQCVLTPWSAPPCTLPVSPRKAQGVKLSAQRRKDLIGPSAPQDHAVTARMALPARSIDVRTADGKAAVLTWALP</sequence>
<reference evidence="2" key="1">
    <citation type="submission" date="2024-06" db="EMBL/GenBank/DDBJ databases">
        <title>Multi-omics analyses provide insights into the biosynthesis of the anticancer antibiotic pleurotin in Hohenbuehelia grisea.</title>
        <authorList>
            <person name="Weaver J.A."/>
            <person name="Alberti F."/>
        </authorList>
    </citation>
    <scope>NUCLEOTIDE SEQUENCE [LARGE SCALE GENOMIC DNA]</scope>
    <source>
        <strain evidence="2">T-177</strain>
    </source>
</reference>
<organism evidence="1 2">
    <name type="scientific">Hohenbuehelia grisea</name>
    <dbReference type="NCBI Taxonomy" id="104357"/>
    <lineage>
        <taxon>Eukaryota</taxon>
        <taxon>Fungi</taxon>
        <taxon>Dikarya</taxon>
        <taxon>Basidiomycota</taxon>
        <taxon>Agaricomycotina</taxon>
        <taxon>Agaricomycetes</taxon>
        <taxon>Agaricomycetidae</taxon>
        <taxon>Agaricales</taxon>
        <taxon>Pleurotineae</taxon>
        <taxon>Pleurotaceae</taxon>
        <taxon>Hohenbuehelia</taxon>
    </lineage>
</organism>